<proteinExistence type="predicted"/>
<gene>
    <name evidence="1" type="ORF">RPERSI_LOCUS24007</name>
</gene>
<dbReference type="EMBL" id="CAJVQC010076240">
    <property type="protein sequence ID" value="CAG8814525.1"/>
    <property type="molecule type" value="Genomic_DNA"/>
</dbReference>
<accession>A0ACA9RW91</accession>
<evidence type="ECO:0000313" key="1">
    <source>
        <dbReference type="EMBL" id="CAG8814525.1"/>
    </source>
</evidence>
<comment type="caution">
    <text evidence="1">The sequence shown here is derived from an EMBL/GenBank/DDBJ whole genome shotgun (WGS) entry which is preliminary data.</text>
</comment>
<dbReference type="Proteomes" id="UP000789920">
    <property type="component" value="Unassembled WGS sequence"/>
</dbReference>
<evidence type="ECO:0000313" key="2">
    <source>
        <dbReference type="Proteomes" id="UP000789920"/>
    </source>
</evidence>
<feature type="non-terminal residue" evidence="1">
    <location>
        <position position="1"/>
    </location>
</feature>
<name>A0ACA9RW91_9GLOM</name>
<organism evidence="1 2">
    <name type="scientific">Racocetra persica</name>
    <dbReference type="NCBI Taxonomy" id="160502"/>
    <lineage>
        <taxon>Eukaryota</taxon>
        <taxon>Fungi</taxon>
        <taxon>Fungi incertae sedis</taxon>
        <taxon>Mucoromycota</taxon>
        <taxon>Glomeromycotina</taxon>
        <taxon>Glomeromycetes</taxon>
        <taxon>Diversisporales</taxon>
        <taxon>Gigasporaceae</taxon>
        <taxon>Racocetra</taxon>
    </lineage>
</organism>
<feature type="non-terminal residue" evidence="1">
    <location>
        <position position="88"/>
    </location>
</feature>
<protein>
    <submittedName>
        <fullName evidence="1">15018_t:CDS:1</fullName>
    </submittedName>
</protein>
<sequence>LSELAPIPKIVKPIAKQGPLESRKIWQPVSAALFQKDYSKATKEKIAIEDRQRRLAAEAKARKEEFEPVYFKLPVVDGRPELKDTAHQ</sequence>
<keyword evidence="2" id="KW-1185">Reference proteome</keyword>
<reference evidence="1" key="1">
    <citation type="submission" date="2021-06" db="EMBL/GenBank/DDBJ databases">
        <authorList>
            <person name="Kallberg Y."/>
            <person name="Tangrot J."/>
            <person name="Rosling A."/>
        </authorList>
    </citation>
    <scope>NUCLEOTIDE SEQUENCE</scope>
    <source>
        <strain evidence="1">MA461A</strain>
    </source>
</reference>